<dbReference type="GO" id="GO:0004733">
    <property type="term" value="F:pyridoxamine phosphate oxidase activity"/>
    <property type="evidence" value="ECO:0007669"/>
    <property type="project" value="UniProtKB-EC"/>
</dbReference>
<feature type="binding site" evidence="5">
    <location>
        <position position="141"/>
    </location>
    <ligand>
        <name>substrate</name>
    </ligand>
</feature>
<dbReference type="PANTHER" id="PTHR10851:SF0">
    <property type="entry name" value="PYRIDOXINE-5'-PHOSPHATE OXIDASE"/>
    <property type="match status" value="1"/>
</dbReference>
<evidence type="ECO:0000256" key="1">
    <source>
        <dbReference type="ARBA" id="ARBA00007301"/>
    </source>
</evidence>
<proteinExistence type="inferred from homology"/>
<keyword evidence="2 5" id="KW-0285">Flavoprotein</keyword>
<evidence type="ECO:0000313" key="8">
    <source>
        <dbReference type="EMBL" id="UTI62825.1"/>
    </source>
</evidence>
<feature type="binding site" evidence="5">
    <location>
        <begin position="71"/>
        <end position="76"/>
    </location>
    <ligand>
        <name>FMN</name>
        <dbReference type="ChEBI" id="CHEBI:58210"/>
    </ligand>
</feature>
<feature type="binding site" evidence="5">
    <location>
        <position position="137"/>
    </location>
    <ligand>
        <name>substrate</name>
    </ligand>
</feature>
<keyword evidence="3 5" id="KW-0288">FMN</keyword>
<comment type="function">
    <text evidence="5">Catalyzes the oxidation of either pyridoxine 5'-phosphate (PNP) or pyridoxamine 5'-phosphate (PMP) into pyridoxal 5'-phosphate (PLP).</text>
</comment>
<dbReference type="PIRSF" id="PIRSF000190">
    <property type="entry name" value="Pyd_amn-ph_oxd"/>
    <property type="match status" value="1"/>
</dbReference>
<feature type="binding site" evidence="5">
    <location>
        <position position="92"/>
    </location>
    <ligand>
        <name>FMN</name>
        <dbReference type="ChEBI" id="CHEBI:58210"/>
    </ligand>
</feature>
<evidence type="ECO:0000313" key="9">
    <source>
        <dbReference type="Proteomes" id="UP001056035"/>
    </source>
</evidence>
<dbReference type="InterPro" id="IPR000659">
    <property type="entry name" value="Pyridox_Oxase"/>
</dbReference>
<protein>
    <recommendedName>
        <fullName evidence="5">Pyridoxine/pyridoxamine 5'-phosphate oxidase</fullName>
        <ecNumber evidence="5">1.4.3.5</ecNumber>
    </recommendedName>
    <alternativeName>
        <fullName evidence="5">PNP/PMP oxidase</fullName>
        <shortName evidence="5">PNPOx</shortName>
    </alternativeName>
    <alternativeName>
        <fullName evidence="5">Pyridoxal 5'-phosphate synthase</fullName>
    </alternativeName>
</protein>
<feature type="binding site" evidence="5">
    <location>
        <position position="133"/>
    </location>
    <ligand>
        <name>substrate</name>
    </ligand>
</feature>
<comment type="pathway">
    <text evidence="5">Cofactor metabolism; pyridoxal 5'-phosphate salvage; pyridoxal 5'-phosphate from pyridoxine 5'-phosphate: step 1/1.</text>
</comment>
<dbReference type="Proteomes" id="UP001056035">
    <property type="component" value="Chromosome"/>
</dbReference>
<keyword evidence="9" id="KW-1185">Reference proteome</keyword>
<dbReference type="InterPro" id="IPR019740">
    <property type="entry name" value="Pyridox_Oxase_CS"/>
</dbReference>
<dbReference type="InterPro" id="IPR019576">
    <property type="entry name" value="Pyridoxamine_oxidase_dimer_C"/>
</dbReference>
<name>A0ABY5DLS6_9ACTN</name>
<dbReference type="EC" id="1.4.3.5" evidence="5"/>
<feature type="domain" description="Pyridoxine 5'-phosphate oxidase dimerisation C-terminal" evidence="7">
    <location>
        <begin position="183"/>
        <end position="227"/>
    </location>
</feature>
<feature type="binding site" evidence="5">
    <location>
        <position position="115"/>
    </location>
    <ligand>
        <name>FMN</name>
        <dbReference type="ChEBI" id="CHEBI:58210"/>
    </ligand>
</feature>
<dbReference type="EMBL" id="CP098502">
    <property type="protein sequence ID" value="UTI62825.1"/>
    <property type="molecule type" value="Genomic_DNA"/>
</dbReference>
<feature type="binding site" evidence="5">
    <location>
        <position position="76"/>
    </location>
    <ligand>
        <name>substrate</name>
    </ligand>
</feature>
<comment type="catalytic activity">
    <reaction evidence="5">
        <text>pyridoxamine 5'-phosphate + O2 + H2O = pyridoxal 5'-phosphate + H2O2 + NH4(+)</text>
        <dbReference type="Rhea" id="RHEA:15817"/>
        <dbReference type="ChEBI" id="CHEBI:15377"/>
        <dbReference type="ChEBI" id="CHEBI:15379"/>
        <dbReference type="ChEBI" id="CHEBI:16240"/>
        <dbReference type="ChEBI" id="CHEBI:28938"/>
        <dbReference type="ChEBI" id="CHEBI:58451"/>
        <dbReference type="ChEBI" id="CHEBI:597326"/>
        <dbReference type="EC" id="1.4.3.5"/>
    </reaction>
</comment>
<evidence type="ECO:0000256" key="3">
    <source>
        <dbReference type="ARBA" id="ARBA00022643"/>
    </source>
</evidence>
<feature type="binding site" evidence="5">
    <location>
        <position position="196"/>
    </location>
    <ligand>
        <name>FMN</name>
        <dbReference type="ChEBI" id="CHEBI:58210"/>
    </ligand>
</feature>
<dbReference type="InterPro" id="IPR011576">
    <property type="entry name" value="Pyridox_Oxase_N"/>
</dbReference>
<gene>
    <name evidence="5 8" type="primary">pdxH</name>
    <name evidence="8" type="ORF">NBH00_15825</name>
</gene>
<feature type="binding site" evidence="5">
    <location>
        <position position="93"/>
    </location>
    <ligand>
        <name>FMN</name>
        <dbReference type="ChEBI" id="CHEBI:58210"/>
    </ligand>
</feature>
<dbReference type="NCBIfam" id="NF004231">
    <property type="entry name" value="PRK05679.1"/>
    <property type="match status" value="1"/>
</dbReference>
<dbReference type="Pfam" id="PF10590">
    <property type="entry name" value="PNP_phzG_C"/>
    <property type="match status" value="1"/>
</dbReference>
<evidence type="ECO:0000256" key="5">
    <source>
        <dbReference type="HAMAP-Rule" id="MF_01629"/>
    </source>
</evidence>
<dbReference type="SUPFAM" id="SSF50475">
    <property type="entry name" value="FMN-binding split barrel"/>
    <property type="match status" value="1"/>
</dbReference>
<dbReference type="PROSITE" id="PS01064">
    <property type="entry name" value="PYRIDOX_OXIDASE"/>
    <property type="match status" value="1"/>
</dbReference>
<dbReference type="NCBIfam" id="TIGR00558">
    <property type="entry name" value="pdxH"/>
    <property type="match status" value="1"/>
</dbReference>
<comment type="pathway">
    <text evidence="5">Cofactor metabolism; pyridoxal 5'-phosphate salvage; pyridoxal 5'-phosphate from pyridoxamine 5'-phosphate: step 1/1.</text>
</comment>
<comment type="similarity">
    <text evidence="1 5">Belongs to the pyridoxamine 5'-phosphate oxidase family.</text>
</comment>
<reference evidence="8 9" key="1">
    <citation type="submission" date="2022-06" db="EMBL/GenBank/DDBJ databases">
        <title>Paraconexibacter antarcticus.</title>
        <authorList>
            <person name="Kim C.S."/>
        </authorList>
    </citation>
    <scope>NUCLEOTIDE SEQUENCE [LARGE SCALE GENOMIC DNA]</scope>
    <source>
        <strain evidence="8 9">02-257</strain>
    </source>
</reference>
<evidence type="ECO:0000259" key="7">
    <source>
        <dbReference type="Pfam" id="PF10590"/>
    </source>
</evidence>
<evidence type="ECO:0000256" key="4">
    <source>
        <dbReference type="ARBA" id="ARBA00023002"/>
    </source>
</evidence>
<evidence type="ECO:0000259" key="6">
    <source>
        <dbReference type="Pfam" id="PF01243"/>
    </source>
</evidence>
<comment type="subunit">
    <text evidence="5">Homodimer.</text>
</comment>
<dbReference type="Pfam" id="PF01243">
    <property type="entry name" value="PNPOx_N"/>
    <property type="match status" value="1"/>
</dbReference>
<feature type="binding site" evidence="5">
    <location>
        <begin position="202"/>
        <end position="204"/>
    </location>
    <ligand>
        <name>substrate</name>
    </ligand>
</feature>
<comment type="cofactor">
    <cofactor evidence="5">
        <name>FMN</name>
        <dbReference type="ChEBI" id="CHEBI:58210"/>
    </cofactor>
    <text evidence="5">Binds 1 FMN per subunit.</text>
</comment>
<sequence length="227" mass="24987">MPDPADHDDHDARLQAMRRSYELGGLAEEDLAPDWLTQLRAWLADAGTAGLTEPNAMIFATADADGRPSARTVLLKGLDEDGLVLFTNHDSRKGREAAANPAVSLVFPWIDLQRQVVVTGDAERVPDAVADAYFARRPRGSQLGALASRQSSIIRSRDDLTDALDALRRTYPEGTPVPRPAAWGGIRVRPRTVEFWQGRADRLHDRLRYHRIGGGPTAPWGVERLAP</sequence>
<keyword evidence="4 5" id="KW-0560">Oxidoreductase</keyword>
<dbReference type="Gene3D" id="2.30.110.10">
    <property type="entry name" value="Electron Transport, Fmn-binding Protein, Chain A"/>
    <property type="match status" value="1"/>
</dbReference>
<feature type="domain" description="Pyridoxamine 5'-phosphate oxidase N-terminal" evidence="6">
    <location>
        <begin position="49"/>
        <end position="158"/>
    </location>
</feature>
<feature type="binding site" evidence="5">
    <location>
        <begin position="86"/>
        <end position="87"/>
    </location>
    <ligand>
        <name>FMN</name>
        <dbReference type="ChEBI" id="CHEBI:58210"/>
    </ligand>
</feature>
<keyword evidence="5" id="KW-0664">Pyridoxine biosynthesis</keyword>
<dbReference type="InterPro" id="IPR012349">
    <property type="entry name" value="Split_barrel_FMN-bd"/>
</dbReference>
<organism evidence="8 9">
    <name type="scientific">Paraconexibacter antarcticus</name>
    <dbReference type="NCBI Taxonomy" id="2949664"/>
    <lineage>
        <taxon>Bacteria</taxon>
        <taxon>Bacillati</taxon>
        <taxon>Actinomycetota</taxon>
        <taxon>Thermoleophilia</taxon>
        <taxon>Solirubrobacterales</taxon>
        <taxon>Paraconexibacteraceae</taxon>
        <taxon>Paraconexibacter</taxon>
    </lineage>
</organism>
<dbReference type="PANTHER" id="PTHR10851">
    <property type="entry name" value="PYRIDOXINE-5-PHOSPHATE OXIDASE"/>
    <property type="match status" value="1"/>
</dbReference>
<feature type="binding site" evidence="5">
    <location>
        <position position="206"/>
    </location>
    <ligand>
        <name>FMN</name>
        <dbReference type="ChEBI" id="CHEBI:58210"/>
    </ligand>
</feature>
<evidence type="ECO:0000256" key="2">
    <source>
        <dbReference type="ARBA" id="ARBA00022630"/>
    </source>
</evidence>
<accession>A0ABY5DLS6</accession>
<dbReference type="HAMAP" id="MF_01629">
    <property type="entry name" value="PdxH"/>
    <property type="match status" value="1"/>
</dbReference>
<feature type="binding site" evidence="5">
    <location>
        <begin position="150"/>
        <end position="151"/>
    </location>
    <ligand>
        <name>FMN</name>
        <dbReference type="ChEBI" id="CHEBI:58210"/>
    </ligand>
</feature>
<comment type="catalytic activity">
    <reaction evidence="5">
        <text>pyridoxine 5'-phosphate + O2 = pyridoxal 5'-phosphate + H2O2</text>
        <dbReference type="Rhea" id="RHEA:15149"/>
        <dbReference type="ChEBI" id="CHEBI:15379"/>
        <dbReference type="ChEBI" id="CHEBI:16240"/>
        <dbReference type="ChEBI" id="CHEBI:58589"/>
        <dbReference type="ChEBI" id="CHEBI:597326"/>
        <dbReference type="EC" id="1.4.3.5"/>
    </reaction>
</comment>